<evidence type="ECO:0000259" key="5">
    <source>
        <dbReference type="SMART" id="SM00849"/>
    </source>
</evidence>
<dbReference type="AlphaFoldDB" id="A0A383D445"/>
<keyword evidence="3" id="KW-0378">Hydrolase</keyword>
<proteinExistence type="predicted"/>
<keyword evidence="4" id="KW-0862">Zinc</keyword>
<gene>
    <name evidence="6" type="ORF">METZ01_LOCUS492181</name>
</gene>
<feature type="domain" description="Metallo-beta-lactamase" evidence="5">
    <location>
        <begin position="20"/>
        <end position="178"/>
    </location>
</feature>
<dbReference type="InterPro" id="IPR001279">
    <property type="entry name" value="Metallo-B-lactamas"/>
</dbReference>
<sequence length="196" mass="21497">MNTIIDNDLRIDKVKCGRFDNNAYIVRNSATNECVIIDAPEQPENILTLLGNTRVLAILITHNHMDHLAGLDTLRESTKAPVWVHRTDAPAVSPIAEQHLEGGESIKMGELEIHSLFTPGHTPGSTSYLINNYLFTGDTLFPGGPGHSASPENLATIIQSLEENIFPLADDVHIYPGHGDNTDLKTSRSEYTVFAN</sequence>
<dbReference type="SMART" id="SM00849">
    <property type="entry name" value="Lactamase_B"/>
    <property type="match status" value="1"/>
</dbReference>
<dbReference type="SUPFAM" id="SSF56281">
    <property type="entry name" value="Metallo-hydrolase/oxidoreductase"/>
    <property type="match status" value="1"/>
</dbReference>
<organism evidence="6">
    <name type="scientific">marine metagenome</name>
    <dbReference type="NCBI Taxonomy" id="408172"/>
    <lineage>
        <taxon>unclassified sequences</taxon>
        <taxon>metagenomes</taxon>
        <taxon>ecological metagenomes</taxon>
    </lineage>
</organism>
<dbReference type="CDD" id="cd06262">
    <property type="entry name" value="metallo-hydrolase-like_MBL-fold"/>
    <property type="match status" value="1"/>
</dbReference>
<dbReference type="Gene3D" id="3.60.15.10">
    <property type="entry name" value="Ribonuclease Z/Hydroxyacylglutathione hydrolase-like"/>
    <property type="match status" value="1"/>
</dbReference>
<keyword evidence="2" id="KW-0479">Metal-binding</keyword>
<dbReference type="EMBL" id="UINC01214204">
    <property type="protein sequence ID" value="SVE39327.1"/>
    <property type="molecule type" value="Genomic_DNA"/>
</dbReference>
<dbReference type="GO" id="GO:0016787">
    <property type="term" value="F:hydrolase activity"/>
    <property type="evidence" value="ECO:0007669"/>
    <property type="project" value="UniProtKB-KW"/>
</dbReference>
<feature type="non-terminal residue" evidence="6">
    <location>
        <position position="196"/>
    </location>
</feature>
<reference evidence="6" key="1">
    <citation type="submission" date="2018-05" db="EMBL/GenBank/DDBJ databases">
        <authorList>
            <person name="Lanie J.A."/>
            <person name="Ng W.-L."/>
            <person name="Kazmierczak K.M."/>
            <person name="Andrzejewski T.M."/>
            <person name="Davidsen T.M."/>
            <person name="Wayne K.J."/>
            <person name="Tettelin H."/>
            <person name="Glass J.I."/>
            <person name="Rusch D."/>
            <person name="Podicherti R."/>
            <person name="Tsui H.-C.T."/>
            <person name="Winkler M.E."/>
        </authorList>
    </citation>
    <scope>NUCLEOTIDE SEQUENCE</scope>
</reference>
<dbReference type="GO" id="GO:0046872">
    <property type="term" value="F:metal ion binding"/>
    <property type="evidence" value="ECO:0007669"/>
    <property type="project" value="UniProtKB-KW"/>
</dbReference>
<evidence type="ECO:0000256" key="3">
    <source>
        <dbReference type="ARBA" id="ARBA00022801"/>
    </source>
</evidence>
<dbReference type="PANTHER" id="PTHR46233:SF3">
    <property type="entry name" value="HYDROXYACYLGLUTATHIONE HYDROLASE GLOC"/>
    <property type="match status" value="1"/>
</dbReference>
<evidence type="ECO:0000256" key="2">
    <source>
        <dbReference type="ARBA" id="ARBA00022723"/>
    </source>
</evidence>
<accession>A0A383D445</accession>
<dbReference type="InterPro" id="IPR036866">
    <property type="entry name" value="RibonucZ/Hydroxyglut_hydro"/>
</dbReference>
<dbReference type="InterPro" id="IPR051453">
    <property type="entry name" value="MBL_Glyoxalase_II"/>
</dbReference>
<evidence type="ECO:0000313" key="6">
    <source>
        <dbReference type="EMBL" id="SVE39327.1"/>
    </source>
</evidence>
<comment type="cofactor">
    <cofactor evidence="1">
        <name>Zn(2+)</name>
        <dbReference type="ChEBI" id="CHEBI:29105"/>
    </cofactor>
</comment>
<protein>
    <recommendedName>
        <fullName evidence="5">Metallo-beta-lactamase domain-containing protein</fullName>
    </recommendedName>
</protein>
<name>A0A383D445_9ZZZZ</name>
<evidence type="ECO:0000256" key="4">
    <source>
        <dbReference type="ARBA" id="ARBA00022833"/>
    </source>
</evidence>
<dbReference type="PANTHER" id="PTHR46233">
    <property type="entry name" value="HYDROXYACYLGLUTATHIONE HYDROLASE GLOC"/>
    <property type="match status" value="1"/>
</dbReference>
<evidence type="ECO:0000256" key="1">
    <source>
        <dbReference type="ARBA" id="ARBA00001947"/>
    </source>
</evidence>
<dbReference type="Pfam" id="PF00753">
    <property type="entry name" value="Lactamase_B"/>
    <property type="match status" value="1"/>
</dbReference>